<evidence type="ECO:0000256" key="2">
    <source>
        <dbReference type="SAM" id="Phobius"/>
    </source>
</evidence>
<dbReference type="SUPFAM" id="SSF81321">
    <property type="entry name" value="Family A G protein-coupled receptor-like"/>
    <property type="match status" value="1"/>
</dbReference>
<reference evidence="3 4" key="1">
    <citation type="journal article" date="2017" name="Curr. Biol.">
        <title>Genome architecture and evolution of a unichromosomal asexual nematode.</title>
        <authorList>
            <person name="Fradin H."/>
            <person name="Zegar C."/>
            <person name="Gutwein M."/>
            <person name="Lucas J."/>
            <person name="Kovtun M."/>
            <person name="Corcoran D."/>
            <person name="Baugh L.R."/>
            <person name="Kiontke K."/>
            <person name="Gunsalus K."/>
            <person name="Fitch D.H."/>
            <person name="Piano F."/>
        </authorList>
    </citation>
    <scope>NUCLEOTIDE SEQUENCE [LARGE SCALE GENOMIC DNA]</scope>
    <source>
        <strain evidence="3">PF1309</strain>
    </source>
</reference>
<keyword evidence="4" id="KW-1185">Reference proteome</keyword>
<evidence type="ECO:0000256" key="1">
    <source>
        <dbReference type="SAM" id="MobiDB-lite"/>
    </source>
</evidence>
<dbReference type="STRING" id="2018661.A0A2A2LHR7"/>
<dbReference type="PANTHER" id="PTHR46709:SF5">
    <property type="entry name" value="G-PROTEIN COUPLED RECEPTORS FAMILY 1 PROFILE DOMAIN-CONTAINING PROTEIN"/>
    <property type="match status" value="1"/>
</dbReference>
<feature type="transmembrane region" description="Helical" evidence="2">
    <location>
        <begin position="53"/>
        <end position="75"/>
    </location>
</feature>
<accession>A0A2A2LHR7</accession>
<feature type="transmembrane region" description="Helical" evidence="2">
    <location>
        <begin position="150"/>
        <end position="174"/>
    </location>
</feature>
<dbReference type="Proteomes" id="UP000218231">
    <property type="component" value="Unassembled WGS sequence"/>
</dbReference>
<dbReference type="EMBL" id="LIAE01006743">
    <property type="protein sequence ID" value="PAV85731.1"/>
    <property type="molecule type" value="Genomic_DNA"/>
</dbReference>
<evidence type="ECO:0000313" key="4">
    <source>
        <dbReference type="Proteomes" id="UP000218231"/>
    </source>
</evidence>
<keyword evidence="2" id="KW-0472">Membrane</keyword>
<evidence type="ECO:0008006" key="5">
    <source>
        <dbReference type="Google" id="ProtNLM"/>
    </source>
</evidence>
<dbReference type="OrthoDB" id="5815200at2759"/>
<dbReference type="Gene3D" id="1.20.1070.10">
    <property type="entry name" value="Rhodopsin 7-helix transmembrane proteins"/>
    <property type="match status" value="1"/>
</dbReference>
<comment type="caution">
    <text evidence="3">The sequence shown here is derived from an EMBL/GenBank/DDBJ whole genome shotgun (WGS) entry which is preliminary data.</text>
</comment>
<proteinExistence type="predicted"/>
<feature type="transmembrane region" description="Helical" evidence="2">
    <location>
        <begin position="20"/>
        <end position="41"/>
    </location>
</feature>
<feature type="transmembrane region" description="Helical" evidence="2">
    <location>
        <begin position="194"/>
        <end position="213"/>
    </location>
</feature>
<sequence>MENETELVEDFCTIESLDRRWYMALAGSILSVISCISNLIIAKVLLSSKHNHFFFLALLAVSDVFLSLMYTPVIAMDILKSNQTNIIPGTSSNALALSNLLVLYRAYACLVSSLLNYLIVRTLRIQQRSAEMFRFLSSDHKIKIRSATRLMVLIVCSYLVANFLNLVISSWEFIDFESTQSGMPFVIYEFCADLTSLLYVLACATRLPVYYFCNQEIHDTMREFICCEPGLPKSNKCSVVMKSVDPNSTKQIGTELDAVAIAIARHLVVPPEALEMAGKSAREAERNPFAWPKEEQQDENGNENASGKKELLICNKGYRNRDIL</sequence>
<name>A0A2A2LHR7_9BILA</name>
<protein>
    <recommendedName>
        <fullName evidence="5">G-protein coupled receptors family 1 profile domain-containing protein</fullName>
    </recommendedName>
</protein>
<evidence type="ECO:0000313" key="3">
    <source>
        <dbReference type="EMBL" id="PAV85731.1"/>
    </source>
</evidence>
<feature type="transmembrane region" description="Helical" evidence="2">
    <location>
        <begin position="95"/>
        <end position="119"/>
    </location>
</feature>
<dbReference type="AlphaFoldDB" id="A0A2A2LHR7"/>
<gene>
    <name evidence="3" type="ORF">WR25_14780</name>
</gene>
<organism evidence="3 4">
    <name type="scientific">Diploscapter pachys</name>
    <dbReference type="NCBI Taxonomy" id="2018661"/>
    <lineage>
        <taxon>Eukaryota</taxon>
        <taxon>Metazoa</taxon>
        <taxon>Ecdysozoa</taxon>
        <taxon>Nematoda</taxon>
        <taxon>Chromadorea</taxon>
        <taxon>Rhabditida</taxon>
        <taxon>Rhabditina</taxon>
        <taxon>Rhabditomorpha</taxon>
        <taxon>Rhabditoidea</taxon>
        <taxon>Rhabditidae</taxon>
        <taxon>Diploscapter</taxon>
    </lineage>
</organism>
<feature type="region of interest" description="Disordered" evidence="1">
    <location>
        <begin position="285"/>
        <end position="307"/>
    </location>
</feature>
<keyword evidence="2" id="KW-0812">Transmembrane</keyword>
<dbReference type="PANTHER" id="PTHR46709">
    <property type="entry name" value="PROTEIN CBG23488-RELATED"/>
    <property type="match status" value="1"/>
</dbReference>
<keyword evidence="2" id="KW-1133">Transmembrane helix</keyword>